<keyword evidence="2" id="KW-1133">Transmembrane helix</keyword>
<reference evidence="3 4" key="1">
    <citation type="submission" date="2019-07" db="EMBL/GenBank/DDBJ databases">
        <title>The Draft Genome Sequence of Rhizobium tropici SARCC-755 Associated with Superior Nodulation on Pigeonpea (Cajanus cajan (L.) Millsp.).</title>
        <authorList>
            <person name="Bopape F.L."/>
            <person name="Hassen A.I."/>
            <person name="Swanevelder Z.H."/>
            <person name="Gwata E.T."/>
        </authorList>
    </citation>
    <scope>NUCLEOTIDE SEQUENCE [LARGE SCALE GENOMIC DNA]</scope>
    <source>
        <strain evidence="3 4">SARCC-755</strain>
    </source>
</reference>
<comment type="caution">
    <text evidence="3">The sequence shown here is derived from an EMBL/GenBank/DDBJ whole genome shotgun (WGS) entry which is preliminary data.</text>
</comment>
<accession>A0A5B0WAB8</accession>
<name>A0A5B0WAB8_RHITR</name>
<evidence type="ECO:0000313" key="4">
    <source>
        <dbReference type="Proteomes" id="UP000323608"/>
    </source>
</evidence>
<keyword evidence="2" id="KW-0472">Membrane</keyword>
<evidence type="ECO:0000256" key="1">
    <source>
        <dbReference type="SAM" id="MobiDB-lite"/>
    </source>
</evidence>
<proteinExistence type="predicted"/>
<dbReference type="RefSeq" id="WP_149633950.1">
    <property type="nucleotide sequence ID" value="NZ_VNIP01000004.1"/>
</dbReference>
<keyword evidence="2" id="KW-0812">Transmembrane</keyword>
<sequence length="59" mass="6481">MGNMVLGLLGLGGFVGFIFLAFWNSMPRKITNRNDETTRQGSLDETQVAHGSNTGHWSI</sequence>
<organism evidence="3 4">
    <name type="scientific">Rhizobium tropici</name>
    <dbReference type="NCBI Taxonomy" id="398"/>
    <lineage>
        <taxon>Bacteria</taxon>
        <taxon>Pseudomonadati</taxon>
        <taxon>Pseudomonadota</taxon>
        <taxon>Alphaproteobacteria</taxon>
        <taxon>Hyphomicrobiales</taxon>
        <taxon>Rhizobiaceae</taxon>
        <taxon>Rhizobium/Agrobacterium group</taxon>
        <taxon>Rhizobium</taxon>
    </lineage>
</organism>
<dbReference type="AlphaFoldDB" id="A0A5B0WAB8"/>
<protein>
    <submittedName>
        <fullName evidence="3">Uncharacterized protein</fullName>
    </submittedName>
</protein>
<evidence type="ECO:0000313" key="3">
    <source>
        <dbReference type="EMBL" id="KAA1183823.1"/>
    </source>
</evidence>
<gene>
    <name evidence="3" type="ORF">FP026_07285</name>
</gene>
<dbReference type="Proteomes" id="UP000323608">
    <property type="component" value="Unassembled WGS sequence"/>
</dbReference>
<evidence type="ECO:0000256" key="2">
    <source>
        <dbReference type="SAM" id="Phobius"/>
    </source>
</evidence>
<feature type="compositionally biased region" description="Polar residues" evidence="1">
    <location>
        <begin position="39"/>
        <end position="59"/>
    </location>
</feature>
<feature type="transmembrane region" description="Helical" evidence="2">
    <location>
        <begin position="6"/>
        <end position="23"/>
    </location>
</feature>
<dbReference type="EMBL" id="VNIP01000004">
    <property type="protein sequence ID" value="KAA1183823.1"/>
    <property type="molecule type" value="Genomic_DNA"/>
</dbReference>
<feature type="region of interest" description="Disordered" evidence="1">
    <location>
        <begin position="31"/>
        <end position="59"/>
    </location>
</feature>